<reference evidence="1" key="1">
    <citation type="submission" date="2023-06" db="EMBL/GenBank/DDBJ databases">
        <title>Genome-scale phylogeny and comparative genomics of the fungal order Sordariales.</title>
        <authorList>
            <consortium name="Lawrence Berkeley National Laboratory"/>
            <person name="Hensen N."/>
            <person name="Bonometti L."/>
            <person name="Westerberg I."/>
            <person name="Brannstrom I.O."/>
            <person name="Guillou S."/>
            <person name="Cros-Aarteil S."/>
            <person name="Calhoun S."/>
            <person name="Haridas S."/>
            <person name="Kuo A."/>
            <person name="Mondo S."/>
            <person name="Pangilinan J."/>
            <person name="Riley R."/>
            <person name="LaButti K."/>
            <person name="Andreopoulos B."/>
            <person name="Lipzen A."/>
            <person name="Chen C."/>
            <person name="Yanf M."/>
            <person name="Daum C."/>
            <person name="Ng V."/>
            <person name="Clum A."/>
            <person name="Steindorff A."/>
            <person name="Ohm R."/>
            <person name="Martin F."/>
            <person name="Silar P."/>
            <person name="Natvig D."/>
            <person name="Lalanne C."/>
            <person name="Gautier V."/>
            <person name="Ament-velasquez S.L."/>
            <person name="Kruys A."/>
            <person name="Hutchinson M.I."/>
            <person name="Powell A.J."/>
            <person name="Barry K."/>
            <person name="Miller A.N."/>
            <person name="Grigoriev I.V."/>
            <person name="Debuchy R."/>
            <person name="Gladieux P."/>
            <person name="Thoren M.H."/>
            <person name="Johannesson H."/>
        </authorList>
    </citation>
    <scope>NUCLEOTIDE SEQUENCE</scope>
    <source>
        <strain evidence="1">SMH3391-2</strain>
    </source>
</reference>
<dbReference type="EMBL" id="JAULSR010000004">
    <property type="protein sequence ID" value="KAK0621828.1"/>
    <property type="molecule type" value="Genomic_DNA"/>
</dbReference>
<evidence type="ECO:0000313" key="1">
    <source>
        <dbReference type="EMBL" id="KAK0621828.1"/>
    </source>
</evidence>
<organism evidence="1 2">
    <name type="scientific">Bombardia bombarda</name>
    <dbReference type="NCBI Taxonomy" id="252184"/>
    <lineage>
        <taxon>Eukaryota</taxon>
        <taxon>Fungi</taxon>
        <taxon>Dikarya</taxon>
        <taxon>Ascomycota</taxon>
        <taxon>Pezizomycotina</taxon>
        <taxon>Sordariomycetes</taxon>
        <taxon>Sordariomycetidae</taxon>
        <taxon>Sordariales</taxon>
        <taxon>Lasiosphaeriaceae</taxon>
        <taxon>Bombardia</taxon>
    </lineage>
</organism>
<comment type="caution">
    <text evidence="1">The sequence shown here is derived from an EMBL/GenBank/DDBJ whole genome shotgun (WGS) entry which is preliminary data.</text>
</comment>
<name>A0AA39WUF5_9PEZI</name>
<accession>A0AA39WUF5</accession>
<evidence type="ECO:0000313" key="2">
    <source>
        <dbReference type="Proteomes" id="UP001174934"/>
    </source>
</evidence>
<dbReference type="Proteomes" id="UP001174934">
    <property type="component" value="Unassembled WGS sequence"/>
</dbReference>
<gene>
    <name evidence="1" type="ORF">B0T17DRAFT_509143</name>
</gene>
<sequence>MDEDARLRMHNLKQTGQFKHYSTFITEFCILEERMNMVDSPYKVFLLKSKVVPSLVQNCPHRIAYDDFSSWNNYFSVVSRRLEVVDPPARRWSKQQRSWT</sequence>
<keyword evidence="2" id="KW-1185">Reference proteome</keyword>
<dbReference type="AlphaFoldDB" id="A0AA39WUF5"/>
<protein>
    <submittedName>
        <fullName evidence="1">Uncharacterized protein</fullName>
    </submittedName>
</protein>
<proteinExistence type="predicted"/>